<dbReference type="RefSeq" id="WP_052280019.1">
    <property type="nucleotide sequence ID" value="NZ_JUFX02000196.1"/>
</dbReference>
<name>A0A0N1F8H5_9PROT</name>
<dbReference type="NCBIfam" id="TIGR03357">
    <property type="entry name" value="VI_zyme"/>
    <property type="match status" value="1"/>
</dbReference>
<evidence type="ECO:0000313" key="3">
    <source>
        <dbReference type="Proteomes" id="UP000031553"/>
    </source>
</evidence>
<comment type="caution">
    <text evidence="2">The sequence shown here is derived from an EMBL/GenBank/DDBJ whole genome shotgun (WGS) entry which is preliminary data.</text>
</comment>
<dbReference type="Pfam" id="PF04965">
    <property type="entry name" value="GPW_gp25"/>
    <property type="match status" value="1"/>
</dbReference>
<reference evidence="2 3" key="1">
    <citation type="submission" date="2015-07" db="EMBL/GenBank/DDBJ databases">
        <title>Draft Genome Sequence of Komagataeibacter intermedius Strain AF2, Isolated from Kombucha Tea.</title>
        <authorList>
            <person name="Santos R.A."/>
            <person name="Berretta A.A."/>
            <person name="Barud H.S."/>
            <person name="Ribeiro S.J."/>
            <person name="Gonzalez-Garcia L.N."/>
            <person name="Zucchi T.D."/>
            <person name="Goldman G.H."/>
            <person name="Riano-Pachon D.M."/>
        </authorList>
    </citation>
    <scope>NUCLEOTIDE SEQUENCE [LARGE SCALE GENOMIC DNA]</scope>
    <source>
        <strain evidence="2 3">AF2</strain>
    </source>
</reference>
<organism evidence="2 3">
    <name type="scientific">Komagataeibacter intermedius AF2</name>
    <dbReference type="NCBI Taxonomy" id="1458464"/>
    <lineage>
        <taxon>Bacteria</taxon>
        <taxon>Pseudomonadati</taxon>
        <taxon>Pseudomonadota</taxon>
        <taxon>Alphaproteobacteria</taxon>
        <taxon>Acetobacterales</taxon>
        <taxon>Acetobacteraceae</taxon>
        <taxon>Komagataeibacter</taxon>
    </lineage>
</organism>
<sequence length="182" mass="20024">MRDATINQPAHASLFAERMRDAGARVKLSVLDRLIDTTPERERDRPMSATEALSVLRKAVRRDLEALLNAHRRFRSIPACHAALRASNLGFGLPDFSASARSAQDAREDLRREIETTIRTFEPRLLQVSVHVQPSDEHGALATLRFRIEALLHADPAPEPISFDTAVDAATADIVISGGQVG</sequence>
<evidence type="ECO:0000313" key="2">
    <source>
        <dbReference type="EMBL" id="KPH86588.1"/>
    </source>
</evidence>
<feature type="domain" description="IraD/Gp25-like" evidence="1">
    <location>
        <begin position="56"/>
        <end position="156"/>
    </location>
</feature>
<dbReference type="OrthoDB" id="119583at2"/>
<evidence type="ECO:0000259" key="1">
    <source>
        <dbReference type="Pfam" id="PF04965"/>
    </source>
</evidence>
<dbReference type="EMBL" id="JUFX02000196">
    <property type="protein sequence ID" value="KPH86588.1"/>
    <property type="molecule type" value="Genomic_DNA"/>
</dbReference>
<protein>
    <recommendedName>
        <fullName evidence="1">IraD/Gp25-like domain-containing protein</fullName>
    </recommendedName>
</protein>
<dbReference type="Gene3D" id="3.10.450.40">
    <property type="match status" value="1"/>
</dbReference>
<dbReference type="InterPro" id="IPR017737">
    <property type="entry name" value="TssE1-like"/>
</dbReference>
<dbReference type="Proteomes" id="UP000031553">
    <property type="component" value="Unassembled WGS sequence"/>
</dbReference>
<gene>
    <name evidence="2" type="ORF">GLUCOINTEAF2_0202639</name>
</gene>
<dbReference type="InterPro" id="IPR053176">
    <property type="entry name" value="T6SS_TssE1-like"/>
</dbReference>
<dbReference type="AlphaFoldDB" id="A0A0N1F8H5"/>
<dbReference type="PANTHER" id="PTHR38595">
    <property type="entry name" value="CYTOPLASMIC PROTEIN-RELATED"/>
    <property type="match status" value="1"/>
</dbReference>
<accession>A0A0N1F8H5</accession>
<dbReference type="SUPFAM" id="SSF160719">
    <property type="entry name" value="gpW/gp25-like"/>
    <property type="match status" value="1"/>
</dbReference>
<dbReference type="PANTHER" id="PTHR38595:SF2">
    <property type="entry name" value="TYPE VI SECRETION SYSTEM BASEPLATE SUBUNIT TSSE"/>
    <property type="match status" value="1"/>
</dbReference>
<proteinExistence type="predicted"/>
<dbReference type="InterPro" id="IPR007048">
    <property type="entry name" value="IraD/Gp25-like"/>
</dbReference>